<dbReference type="Pfam" id="PF03358">
    <property type="entry name" value="FMN_red"/>
    <property type="match status" value="1"/>
</dbReference>
<proteinExistence type="inferred from homology"/>
<dbReference type="AlphaFoldDB" id="A0A0H1R0W5"/>
<dbReference type="PATRIC" id="fig|1550566.3.peg.1513"/>
<dbReference type="RefSeq" id="WP_048183100.1">
    <property type="nucleotide sequence ID" value="NZ_JXOJ01000002.1"/>
</dbReference>
<dbReference type="PANTHER" id="PTHR43278">
    <property type="entry name" value="NAD(P)H-DEPENDENT FMN-CONTAINING OXIDOREDUCTASE YWQN-RELATED"/>
    <property type="match status" value="1"/>
</dbReference>
<reference evidence="7 8" key="1">
    <citation type="journal article" date="2015" name="Int. J. Syst. Evol. Microbiol.">
        <title>Methanoculleus sediminis sp. nov., a methanogen from sediments near a submarine mud volcano.</title>
        <authorList>
            <person name="Chen S.C."/>
            <person name="Chen M.F."/>
            <person name="Lai M.C."/>
            <person name="Weng C.Y."/>
            <person name="Wu S.Y."/>
            <person name="Lin S."/>
            <person name="Yang T.F."/>
            <person name="Chen P.C."/>
        </authorList>
    </citation>
    <scope>NUCLEOTIDE SEQUENCE [LARGE SCALE GENOMIC DNA]</scope>
    <source>
        <strain evidence="7 8">S3Fa</strain>
    </source>
</reference>
<dbReference type="STRING" id="1550566.SZ63_06950"/>
<evidence type="ECO:0000256" key="5">
    <source>
        <dbReference type="ARBA" id="ARBA00038292"/>
    </source>
</evidence>
<comment type="cofactor">
    <cofactor evidence="2">
        <name>[4Fe-4S] cluster</name>
        <dbReference type="ChEBI" id="CHEBI:49883"/>
    </cofactor>
</comment>
<evidence type="ECO:0000256" key="4">
    <source>
        <dbReference type="ARBA" id="ARBA00022643"/>
    </source>
</evidence>
<evidence type="ECO:0000256" key="2">
    <source>
        <dbReference type="ARBA" id="ARBA00001966"/>
    </source>
</evidence>
<evidence type="ECO:0000313" key="8">
    <source>
        <dbReference type="Proteomes" id="UP000035301"/>
    </source>
</evidence>
<keyword evidence="8" id="KW-1185">Reference proteome</keyword>
<evidence type="ECO:0000259" key="6">
    <source>
        <dbReference type="Pfam" id="PF03358"/>
    </source>
</evidence>
<gene>
    <name evidence="7" type="ORF">SZ63_06950</name>
</gene>
<name>A0A0H1R0W5_9EURY</name>
<evidence type="ECO:0000313" key="7">
    <source>
        <dbReference type="EMBL" id="KLK88714.1"/>
    </source>
</evidence>
<keyword evidence="4" id="KW-0288">FMN</keyword>
<evidence type="ECO:0000256" key="3">
    <source>
        <dbReference type="ARBA" id="ARBA00022630"/>
    </source>
</evidence>
<protein>
    <submittedName>
        <fullName evidence="7">NADPH-dependent FMN reductase</fullName>
    </submittedName>
</protein>
<dbReference type="OrthoDB" id="9059at2157"/>
<dbReference type="Gene3D" id="3.40.50.360">
    <property type="match status" value="1"/>
</dbReference>
<dbReference type="InterPro" id="IPR029039">
    <property type="entry name" value="Flavoprotein-like_sf"/>
</dbReference>
<comment type="caution">
    <text evidence="7">The sequence shown here is derived from an EMBL/GenBank/DDBJ whole genome shotgun (WGS) entry which is preliminary data.</text>
</comment>
<accession>A0A0H1R0W5</accession>
<feature type="domain" description="NADPH-dependent FMN reductase-like" evidence="6">
    <location>
        <begin position="1"/>
        <end position="138"/>
    </location>
</feature>
<organism evidence="7 8">
    <name type="scientific">Methanoculleus sediminis</name>
    <dbReference type="NCBI Taxonomy" id="1550566"/>
    <lineage>
        <taxon>Archaea</taxon>
        <taxon>Methanobacteriati</taxon>
        <taxon>Methanobacteriota</taxon>
        <taxon>Stenosarchaea group</taxon>
        <taxon>Methanomicrobia</taxon>
        <taxon>Methanomicrobiales</taxon>
        <taxon>Methanomicrobiaceae</taxon>
        <taxon>Methanoculleus</taxon>
    </lineage>
</organism>
<evidence type="ECO:0000256" key="1">
    <source>
        <dbReference type="ARBA" id="ARBA00001917"/>
    </source>
</evidence>
<comment type="cofactor">
    <cofactor evidence="1">
        <name>FMN</name>
        <dbReference type="ChEBI" id="CHEBI:58210"/>
    </cofactor>
</comment>
<dbReference type="SUPFAM" id="SSF52218">
    <property type="entry name" value="Flavoproteins"/>
    <property type="match status" value="1"/>
</dbReference>
<dbReference type="InterPro" id="IPR005025">
    <property type="entry name" value="FMN_Rdtase-like_dom"/>
</dbReference>
<dbReference type="PANTHER" id="PTHR43278:SF1">
    <property type="entry name" value="IRON-SULFUR FLAVOPROTEIN MJ1083"/>
    <property type="match status" value="1"/>
</dbReference>
<dbReference type="Proteomes" id="UP000035301">
    <property type="component" value="Unassembled WGS sequence"/>
</dbReference>
<dbReference type="GO" id="GO:0016491">
    <property type="term" value="F:oxidoreductase activity"/>
    <property type="evidence" value="ECO:0007669"/>
    <property type="project" value="InterPro"/>
</dbReference>
<keyword evidence="3" id="KW-0285">Flavoprotein</keyword>
<sequence>MNVLGISGSMRKNGNTATLVTTILDRVREAGIETEYLTLADMDIRPCTGCEACKDAKWCVTEDDDWGLVAQKMVDCEVLVLGAPTYYYDINGQTKNLIDRTYSLYHDRRLSGRRAVAVAVCADRGCERSLETIEGFLNTHEFSYLGYVCGKGYAPGDIRKDEQAMKKARAVADGIVRYLRPED</sequence>
<dbReference type="InterPro" id="IPR051796">
    <property type="entry name" value="ISF_SsuE-like"/>
</dbReference>
<comment type="similarity">
    <text evidence="5">Belongs to the SsuE family. Isf subfamily.</text>
</comment>
<dbReference type="EMBL" id="JXOJ01000002">
    <property type="protein sequence ID" value="KLK88714.1"/>
    <property type="molecule type" value="Genomic_DNA"/>
</dbReference>